<dbReference type="Proteomes" id="UP001153269">
    <property type="component" value="Unassembled WGS sequence"/>
</dbReference>
<dbReference type="Pfam" id="PF15316">
    <property type="entry name" value="MDFI"/>
    <property type="match status" value="1"/>
</dbReference>
<dbReference type="InterPro" id="IPR026134">
    <property type="entry name" value="MDFI/MDFIC"/>
</dbReference>
<name>A0A9N7VIS9_PLEPL</name>
<dbReference type="PANTHER" id="PTHR15304">
    <property type="entry name" value="MYOD FAMILY INHIBITOR"/>
    <property type="match status" value="1"/>
</dbReference>
<comment type="caution">
    <text evidence="3">The sequence shown here is derived from an EMBL/GenBank/DDBJ whole genome shotgun (WGS) entry which is preliminary data.</text>
</comment>
<evidence type="ECO:0000256" key="1">
    <source>
        <dbReference type="ARBA" id="ARBA00025778"/>
    </source>
</evidence>
<dbReference type="GO" id="GO:0010468">
    <property type="term" value="P:regulation of gene expression"/>
    <property type="evidence" value="ECO:0007669"/>
    <property type="project" value="UniProtKB-ARBA"/>
</dbReference>
<feature type="region of interest" description="Disordered" evidence="2">
    <location>
        <begin position="1"/>
        <end position="70"/>
    </location>
</feature>
<evidence type="ECO:0000313" key="4">
    <source>
        <dbReference type="Proteomes" id="UP001153269"/>
    </source>
</evidence>
<sequence>MTTASKPPVKDQDYLKLEGLGERVSDGTDLKPVTGSPPRETTGMFGAHRRPSTTSERELDQPEAEPCSHDALGGGELGGSSCSMCSDKFKSSSSHLSSEDSYQPGTGDDCAALLLSCLHCRFHELMALLPDTCERAVSRCFPSYKYIMAASEWDEQGQGCCGRRLELDCNFFDSCKDAGDLVEFAMEISEVCYR</sequence>
<dbReference type="PANTHER" id="PTHR15304:SF2">
    <property type="entry name" value="MYOD FAMILY INHIBITOR DOMAIN-CONTAINING PROTEIN 2"/>
    <property type="match status" value="1"/>
</dbReference>
<comment type="similarity">
    <text evidence="1">Belongs to the MDFI family.</text>
</comment>
<dbReference type="AlphaFoldDB" id="A0A9N7VIS9"/>
<evidence type="ECO:0008006" key="5">
    <source>
        <dbReference type="Google" id="ProtNLM"/>
    </source>
</evidence>
<proteinExistence type="inferred from homology"/>
<gene>
    <name evidence="3" type="ORF">PLEPLA_LOCUS39439</name>
</gene>
<protein>
    <recommendedName>
        <fullName evidence="5">MyoD family inhibitor domain containing 2</fullName>
    </recommendedName>
</protein>
<evidence type="ECO:0000256" key="2">
    <source>
        <dbReference type="SAM" id="MobiDB-lite"/>
    </source>
</evidence>
<organism evidence="3 4">
    <name type="scientific">Pleuronectes platessa</name>
    <name type="common">European plaice</name>
    <dbReference type="NCBI Taxonomy" id="8262"/>
    <lineage>
        <taxon>Eukaryota</taxon>
        <taxon>Metazoa</taxon>
        <taxon>Chordata</taxon>
        <taxon>Craniata</taxon>
        <taxon>Vertebrata</taxon>
        <taxon>Euteleostomi</taxon>
        <taxon>Actinopterygii</taxon>
        <taxon>Neopterygii</taxon>
        <taxon>Teleostei</taxon>
        <taxon>Neoteleostei</taxon>
        <taxon>Acanthomorphata</taxon>
        <taxon>Carangaria</taxon>
        <taxon>Pleuronectiformes</taxon>
        <taxon>Pleuronectoidei</taxon>
        <taxon>Pleuronectidae</taxon>
        <taxon>Pleuronectes</taxon>
    </lineage>
</organism>
<feature type="compositionally biased region" description="Basic and acidic residues" evidence="2">
    <location>
        <begin position="8"/>
        <end position="29"/>
    </location>
</feature>
<dbReference type="EMBL" id="CADEAL010004099">
    <property type="protein sequence ID" value="CAB1451713.1"/>
    <property type="molecule type" value="Genomic_DNA"/>
</dbReference>
<evidence type="ECO:0000313" key="3">
    <source>
        <dbReference type="EMBL" id="CAB1451713.1"/>
    </source>
</evidence>
<accession>A0A9N7VIS9</accession>
<reference evidence="3" key="1">
    <citation type="submission" date="2020-03" db="EMBL/GenBank/DDBJ databases">
        <authorList>
            <person name="Weist P."/>
        </authorList>
    </citation>
    <scope>NUCLEOTIDE SEQUENCE</scope>
</reference>
<keyword evidence="4" id="KW-1185">Reference proteome</keyword>